<protein>
    <submittedName>
        <fullName evidence="2">Uncharacterized protein DUF664</fullName>
    </submittedName>
</protein>
<dbReference type="InterPro" id="IPR024775">
    <property type="entry name" value="DinB-like"/>
</dbReference>
<dbReference type="Pfam" id="PF12867">
    <property type="entry name" value="DinB_2"/>
    <property type="match status" value="1"/>
</dbReference>
<dbReference type="RefSeq" id="WP_030532299.1">
    <property type="nucleotide sequence ID" value="NZ_JOIJ01000007.1"/>
</dbReference>
<dbReference type="Proteomes" id="UP000317303">
    <property type="component" value="Unassembled WGS sequence"/>
</dbReference>
<accession>A0A660CBY4</accession>
<comment type="caution">
    <text evidence="2">The sequence shown here is derived from an EMBL/GenBank/DDBJ whole genome shotgun (WGS) entry which is preliminary data.</text>
</comment>
<dbReference type="AlphaFoldDB" id="A0A660CBY4"/>
<gene>
    <name evidence="2" type="ORF">JD82_02921</name>
</gene>
<feature type="domain" description="DinB-like" evidence="1">
    <location>
        <begin position="11"/>
        <end position="159"/>
    </location>
</feature>
<reference evidence="2 3" key="1">
    <citation type="submission" date="2019-07" db="EMBL/GenBank/DDBJ databases">
        <title>R&amp;d 2014.</title>
        <authorList>
            <person name="Klenk H.-P."/>
        </authorList>
    </citation>
    <scope>NUCLEOTIDE SEQUENCE [LARGE SCALE GENOMIC DNA]</scope>
    <source>
        <strain evidence="2 3">DSM 43194</strain>
    </source>
</reference>
<dbReference type="OrthoDB" id="2363925at2"/>
<dbReference type="EMBL" id="VLJV01000001">
    <property type="protein sequence ID" value="TWH21068.1"/>
    <property type="molecule type" value="Genomic_DNA"/>
</dbReference>
<proteinExistence type="predicted"/>
<dbReference type="InterPro" id="IPR034660">
    <property type="entry name" value="DinB/YfiT-like"/>
</dbReference>
<evidence type="ECO:0000313" key="3">
    <source>
        <dbReference type="Proteomes" id="UP000317303"/>
    </source>
</evidence>
<dbReference type="SUPFAM" id="SSF109854">
    <property type="entry name" value="DinB/YfiT-like putative metalloenzymes"/>
    <property type="match status" value="1"/>
</dbReference>
<organism evidence="2 3">
    <name type="scientific">Prauserella rugosa</name>
    <dbReference type="NCBI Taxonomy" id="43354"/>
    <lineage>
        <taxon>Bacteria</taxon>
        <taxon>Bacillati</taxon>
        <taxon>Actinomycetota</taxon>
        <taxon>Actinomycetes</taxon>
        <taxon>Pseudonocardiales</taxon>
        <taxon>Pseudonocardiaceae</taxon>
        <taxon>Prauserella</taxon>
    </lineage>
</organism>
<keyword evidence="3" id="KW-1185">Reference proteome</keyword>
<evidence type="ECO:0000259" key="1">
    <source>
        <dbReference type="Pfam" id="PF12867"/>
    </source>
</evidence>
<dbReference type="Gene3D" id="1.20.120.450">
    <property type="entry name" value="dinb family like domain"/>
    <property type="match status" value="1"/>
</dbReference>
<dbReference type="NCBIfam" id="NF047843">
    <property type="entry name" value="MST_Rv0443"/>
    <property type="match status" value="1"/>
</dbReference>
<name>A0A660CBY4_9PSEU</name>
<evidence type="ECO:0000313" key="2">
    <source>
        <dbReference type="EMBL" id="TWH21068.1"/>
    </source>
</evidence>
<sequence length="169" mass="18488">MGSVELLTDAFGRVREIVHDVVEGLDTDALAYRVDADANSIGWLVWHLTRVQDDHLADAADLEQCWTADGWAERFGLPFPVGDIGYGHSSADVAAVRIADPALLVDYHDAVHDQTVEFVRGISDDDLDVVIDDAWDPPVTLGVRLVSVIGDTMQHAGQAEFVKGILLRR</sequence>